<proteinExistence type="predicted"/>
<name>A0A2P2Q3V4_RHIMU</name>
<organism evidence="1">
    <name type="scientific">Rhizophora mucronata</name>
    <name type="common">Asiatic mangrove</name>
    <dbReference type="NCBI Taxonomy" id="61149"/>
    <lineage>
        <taxon>Eukaryota</taxon>
        <taxon>Viridiplantae</taxon>
        <taxon>Streptophyta</taxon>
        <taxon>Embryophyta</taxon>
        <taxon>Tracheophyta</taxon>
        <taxon>Spermatophyta</taxon>
        <taxon>Magnoliopsida</taxon>
        <taxon>eudicotyledons</taxon>
        <taxon>Gunneridae</taxon>
        <taxon>Pentapetalae</taxon>
        <taxon>rosids</taxon>
        <taxon>fabids</taxon>
        <taxon>Malpighiales</taxon>
        <taxon>Rhizophoraceae</taxon>
        <taxon>Rhizophora</taxon>
    </lineage>
</organism>
<accession>A0A2P2Q3V4</accession>
<sequence>MTPLARAHFDLTWTYSPMPRPTRSETPASTFELRNLKI</sequence>
<dbReference type="EMBL" id="GGEC01081109">
    <property type="protein sequence ID" value="MBX61593.1"/>
    <property type="molecule type" value="Transcribed_RNA"/>
</dbReference>
<evidence type="ECO:0000313" key="1">
    <source>
        <dbReference type="EMBL" id="MBX61593.1"/>
    </source>
</evidence>
<protein>
    <submittedName>
        <fullName evidence="1">Uncharacterized protein</fullName>
    </submittedName>
</protein>
<dbReference type="AlphaFoldDB" id="A0A2P2Q3V4"/>
<reference evidence="1" key="1">
    <citation type="submission" date="2018-02" db="EMBL/GenBank/DDBJ databases">
        <title>Rhizophora mucronata_Transcriptome.</title>
        <authorList>
            <person name="Meera S.P."/>
            <person name="Sreeshan A."/>
            <person name="Augustine A."/>
        </authorList>
    </citation>
    <scope>NUCLEOTIDE SEQUENCE</scope>
    <source>
        <tissue evidence="1">Leaf</tissue>
    </source>
</reference>